<protein>
    <submittedName>
        <fullName evidence="2">Uncharacterized protein</fullName>
    </submittedName>
</protein>
<gene>
    <name evidence="2" type="ORF">FEM03_00335</name>
</gene>
<sequence length="180" mass="20273">MQPAISLQVEIELPTAGASTLSFDKQMNSIRSQFRMMPETLKGITIVGLALGPFAILSAFLPGWRDGEGNHLSLYYLWSTGAAYFVVGFGISLIVLAISFYRAWRPIRFILLSATVVLPFYSLWMPDRFQPYGWIGPVIWTGIVYWFFFRKKSVVAYFRRQNVEQGACTQPSVAKAPSGE</sequence>
<dbReference type="RefSeq" id="WP_138084182.1">
    <property type="nucleotide sequence ID" value="NZ_VAUV01000001.1"/>
</dbReference>
<keyword evidence="1" id="KW-0472">Membrane</keyword>
<evidence type="ECO:0000313" key="2">
    <source>
        <dbReference type="EMBL" id="TLD72558.1"/>
    </source>
</evidence>
<dbReference type="Proteomes" id="UP000306196">
    <property type="component" value="Unassembled WGS sequence"/>
</dbReference>
<reference evidence="2 3" key="1">
    <citation type="submission" date="2019-05" db="EMBL/GenBank/DDBJ databases">
        <title>Verrucobacter flavum gen. nov., sp. nov. a new member of the family Verrucomicrobiaceae.</title>
        <authorList>
            <person name="Szuroczki S."/>
            <person name="Abbaszade G."/>
            <person name="Szabo A."/>
            <person name="Felfoldi T."/>
            <person name="Schumann P."/>
            <person name="Boka K."/>
            <person name="Keki Z."/>
            <person name="Toumi M."/>
            <person name="Toth E."/>
        </authorList>
    </citation>
    <scope>NUCLEOTIDE SEQUENCE [LARGE SCALE GENOMIC DNA]</scope>
    <source>
        <strain evidence="2 3">MG-N-17</strain>
    </source>
</reference>
<organism evidence="2 3">
    <name type="scientific">Phragmitibacter flavus</name>
    <dbReference type="NCBI Taxonomy" id="2576071"/>
    <lineage>
        <taxon>Bacteria</taxon>
        <taxon>Pseudomonadati</taxon>
        <taxon>Verrucomicrobiota</taxon>
        <taxon>Verrucomicrobiia</taxon>
        <taxon>Verrucomicrobiales</taxon>
        <taxon>Verrucomicrobiaceae</taxon>
        <taxon>Phragmitibacter</taxon>
    </lineage>
</organism>
<feature type="transmembrane region" description="Helical" evidence="1">
    <location>
        <begin position="131"/>
        <end position="149"/>
    </location>
</feature>
<dbReference type="AlphaFoldDB" id="A0A5R8KJQ7"/>
<keyword evidence="1" id="KW-1133">Transmembrane helix</keyword>
<keyword evidence="1" id="KW-0812">Transmembrane</keyword>
<feature type="transmembrane region" description="Helical" evidence="1">
    <location>
        <begin position="41"/>
        <end position="61"/>
    </location>
</feature>
<feature type="transmembrane region" description="Helical" evidence="1">
    <location>
        <begin position="107"/>
        <end position="125"/>
    </location>
</feature>
<proteinExistence type="predicted"/>
<evidence type="ECO:0000256" key="1">
    <source>
        <dbReference type="SAM" id="Phobius"/>
    </source>
</evidence>
<comment type="caution">
    <text evidence="2">The sequence shown here is derived from an EMBL/GenBank/DDBJ whole genome shotgun (WGS) entry which is preliminary data.</text>
</comment>
<accession>A0A5R8KJQ7</accession>
<keyword evidence="3" id="KW-1185">Reference proteome</keyword>
<name>A0A5R8KJQ7_9BACT</name>
<feature type="transmembrane region" description="Helical" evidence="1">
    <location>
        <begin position="81"/>
        <end position="100"/>
    </location>
</feature>
<evidence type="ECO:0000313" key="3">
    <source>
        <dbReference type="Proteomes" id="UP000306196"/>
    </source>
</evidence>
<dbReference type="EMBL" id="VAUV01000001">
    <property type="protein sequence ID" value="TLD72558.1"/>
    <property type="molecule type" value="Genomic_DNA"/>
</dbReference>